<dbReference type="RefSeq" id="WP_213143748.1">
    <property type="nucleotide sequence ID" value="NZ_JAGYPE020000068.1"/>
</dbReference>
<sequence>MKKALVQLQSDPRFLTYLNNFNREYFQDLGAGDYVGNDLLFFIVTSQAVKNNDMAVKLVEASSYKDYVVGEFLREYFNLKTNKHFEILKSIDSKMKESAAIFLLGTLFDISGLGLMIRMDDAKSAAQIRNQRALLRQQYREEAKANIKKIKQRRRQQNPWKKRSLIQFFTFKKPKLQSKKTLTNELHSKTPAAATTKTKAKNNDTLNLKRFKFIGQVTYLRKYSDDMMEMKIEFIKGELKLNDRAAIRYKGNGKALDYVWIKDIKEWNNGYQPVQSAKKAGIYYIYFYSSGGSGSLVHGDMKQLLLVRE</sequence>
<accession>A0A942T0I6</accession>
<evidence type="ECO:0000313" key="3">
    <source>
        <dbReference type="Proteomes" id="UP000677265"/>
    </source>
</evidence>
<proteinExistence type="predicted"/>
<dbReference type="AlphaFoldDB" id="A0A942T0I6"/>
<organism evidence="1">
    <name type="scientific">Neobacillus citreus</name>
    <dbReference type="NCBI Taxonomy" id="2833578"/>
    <lineage>
        <taxon>Bacteria</taxon>
        <taxon>Bacillati</taxon>
        <taxon>Bacillota</taxon>
        <taxon>Bacilli</taxon>
        <taxon>Bacillales</taxon>
        <taxon>Bacillaceae</taxon>
        <taxon>Neobacillus</taxon>
    </lineage>
</organism>
<keyword evidence="3" id="KW-1185">Reference proteome</keyword>
<evidence type="ECO:0000313" key="1">
    <source>
        <dbReference type="EMBL" id="MBS4183807.1"/>
    </source>
</evidence>
<gene>
    <name evidence="2" type="ORF">KHB02_025105</name>
    <name evidence="1" type="ORF">KHB02_20660</name>
</gene>
<dbReference type="EMBL" id="JAGYPE010000004">
    <property type="protein sequence ID" value="MBS4183807.1"/>
    <property type="molecule type" value="Genomic_DNA"/>
</dbReference>
<dbReference type="Proteomes" id="UP000677265">
    <property type="component" value="Unassembled WGS sequence"/>
</dbReference>
<protein>
    <submittedName>
        <fullName evidence="1">Uncharacterized protein</fullName>
    </submittedName>
</protein>
<evidence type="ECO:0000313" key="2">
    <source>
        <dbReference type="EMBL" id="MCH6268811.1"/>
    </source>
</evidence>
<name>A0A942T0I6_9BACI</name>
<dbReference type="EMBL" id="JAGYPE020000068">
    <property type="protein sequence ID" value="MCH6268811.1"/>
    <property type="molecule type" value="Genomic_DNA"/>
</dbReference>
<comment type="caution">
    <text evidence="1">The sequence shown here is derived from an EMBL/GenBank/DDBJ whole genome shotgun (WGS) entry which is preliminary data.</text>
</comment>
<reference evidence="1" key="1">
    <citation type="submission" date="2021-05" db="EMBL/GenBank/DDBJ databases">
        <title>Novel Bacillus species.</title>
        <authorList>
            <person name="Liu G."/>
        </authorList>
    </citation>
    <scope>NUCLEOTIDE SEQUENCE</scope>
    <source>
        <strain evidence="1 3">FJAT-50051</strain>
    </source>
</reference>